<dbReference type="Proteomes" id="UP000237798">
    <property type="component" value="Unassembled WGS sequence"/>
</dbReference>
<dbReference type="OrthoDB" id="1684528at2"/>
<evidence type="ECO:0008006" key="3">
    <source>
        <dbReference type="Google" id="ProtNLM"/>
    </source>
</evidence>
<name>A0A2T0BQ31_9CLOT</name>
<evidence type="ECO:0000313" key="1">
    <source>
        <dbReference type="EMBL" id="PRR85967.1"/>
    </source>
</evidence>
<sequence>MSFSDKALDLINRKNARLYALADNWAKSLENEAKADAPWKDRTAHARQGIHCDATMNNNQITISLSHGVEYGGILEDGSKPHIIRPKDKKALYWKGADHPVKLVHHPGTKKYSTVGPTMERNKYKIRDDVIKLWED</sequence>
<dbReference type="AlphaFoldDB" id="A0A2T0BQ31"/>
<keyword evidence="2" id="KW-1185">Reference proteome</keyword>
<reference evidence="1 2" key="1">
    <citation type="submission" date="2018-03" db="EMBL/GenBank/DDBJ databases">
        <title>Genome sequence of Clostridium luticellarii DSM 29923.</title>
        <authorList>
            <person name="Poehlein A."/>
            <person name="Daniel R."/>
        </authorList>
    </citation>
    <scope>NUCLEOTIDE SEQUENCE [LARGE SCALE GENOMIC DNA]</scope>
    <source>
        <strain evidence="1 2">DSM 29923</strain>
    </source>
</reference>
<dbReference type="EMBL" id="PVXP01000009">
    <property type="protein sequence ID" value="PRR85967.1"/>
    <property type="molecule type" value="Genomic_DNA"/>
</dbReference>
<accession>A0A2T0BQ31</accession>
<dbReference type="RefSeq" id="WP_106008476.1">
    <property type="nucleotide sequence ID" value="NZ_PVXP01000009.1"/>
</dbReference>
<evidence type="ECO:0000313" key="2">
    <source>
        <dbReference type="Proteomes" id="UP000237798"/>
    </source>
</evidence>
<organism evidence="1 2">
    <name type="scientific">Clostridium luticellarii</name>
    <dbReference type="NCBI Taxonomy" id="1691940"/>
    <lineage>
        <taxon>Bacteria</taxon>
        <taxon>Bacillati</taxon>
        <taxon>Bacillota</taxon>
        <taxon>Clostridia</taxon>
        <taxon>Eubacteriales</taxon>
        <taxon>Clostridiaceae</taxon>
        <taxon>Clostridium</taxon>
    </lineage>
</organism>
<protein>
    <recommendedName>
        <fullName evidence="3">Phage virion morphogenesis family protein</fullName>
    </recommendedName>
</protein>
<gene>
    <name evidence="1" type="ORF">CLLU_09950</name>
</gene>
<comment type="caution">
    <text evidence="1">The sequence shown here is derived from an EMBL/GenBank/DDBJ whole genome shotgun (WGS) entry which is preliminary data.</text>
</comment>
<proteinExistence type="predicted"/>